<reference evidence="2" key="1">
    <citation type="journal article" date="2012" name="MBio">
        <title>Comparative genome analysis of Trichophyton rubrum and related dermatophytes reveals candidate genes involved in infection.</title>
        <authorList>
            <person name="Martinez D.A."/>
            <person name="Oliver B.G."/>
            <person name="Graeser Y."/>
            <person name="Goldberg J.M."/>
            <person name="Li W."/>
            <person name="Martinez-Rossi N.M."/>
            <person name="Monod M."/>
            <person name="Shelest E."/>
            <person name="Barton R.C."/>
            <person name="Birch E."/>
            <person name="Brakhage A.A."/>
            <person name="Chen Z."/>
            <person name="Gurr S.J."/>
            <person name="Heiman D."/>
            <person name="Heitman J."/>
            <person name="Kosti I."/>
            <person name="Rossi A."/>
            <person name="Saif S."/>
            <person name="Samalova M."/>
            <person name="Saunders C.W."/>
            <person name="Shea T."/>
            <person name="Summerbell R.C."/>
            <person name="Xu J."/>
            <person name="Young S."/>
            <person name="Zeng Q."/>
            <person name="Birren B.W."/>
            <person name="Cuomo C.A."/>
            <person name="White T.C."/>
        </authorList>
    </citation>
    <scope>NUCLEOTIDE SEQUENCE [LARGE SCALE GENOMIC DNA]</scope>
    <source>
        <strain evidence="2">CBS 112818</strain>
    </source>
</reference>
<sequence>MTSRGLGNSLPDPSTTYFGVPTRNTNLGLEPGAVYVAVFSMATRKNYHWALVIATRERTITSYSRDFHTHFLNSIRETPTTGLTCRTWLLDALYEMVDWGLLGLHPNRARIDQIEAEVLGRAMNVSGAIERDEEGTVTVSQYFEG</sequence>
<evidence type="ECO:0000313" key="1">
    <source>
        <dbReference type="EMBL" id="EGD93931.1"/>
    </source>
</evidence>
<organism evidence="1 2">
    <name type="scientific">Trichophyton tonsurans (strain CBS 112818)</name>
    <name type="common">Scalp ringworm fungus</name>
    <dbReference type="NCBI Taxonomy" id="647933"/>
    <lineage>
        <taxon>Eukaryota</taxon>
        <taxon>Fungi</taxon>
        <taxon>Dikarya</taxon>
        <taxon>Ascomycota</taxon>
        <taxon>Pezizomycotina</taxon>
        <taxon>Eurotiomycetes</taxon>
        <taxon>Eurotiomycetidae</taxon>
        <taxon>Onygenales</taxon>
        <taxon>Arthrodermataceae</taxon>
        <taxon>Trichophyton</taxon>
    </lineage>
</organism>
<dbReference type="Proteomes" id="UP000009172">
    <property type="component" value="Unassembled WGS sequence"/>
</dbReference>
<dbReference type="EMBL" id="GG698481">
    <property type="protein sequence ID" value="EGD93931.1"/>
    <property type="molecule type" value="Genomic_DNA"/>
</dbReference>
<protein>
    <submittedName>
        <fullName evidence="1">Uncharacterized protein</fullName>
    </submittedName>
</protein>
<dbReference type="HOGENOM" id="CLU_095741_3_0_1"/>
<proteinExistence type="predicted"/>
<dbReference type="AlphaFoldDB" id="F2RRM2"/>
<accession>F2RRM2</accession>
<keyword evidence="2" id="KW-1185">Reference proteome</keyword>
<gene>
    <name evidence="1" type="ORF">TESG_01461</name>
</gene>
<evidence type="ECO:0000313" key="2">
    <source>
        <dbReference type="Proteomes" id="UP000009172"/>
    </source>
</evidence>
<name>F2RRM2_TRIT1</name>